<keyword evidence="5" id="KW-1185">Reference proteome</keyword>
<evidence type="ECO:0000313" key="4">
    <source>
        <dbReference type="EMBL" id="EFJ45425.1"/>
    </source>
</evidence>
<keyword evidence="2" id="KW-0560">Oxidoreductase</keyword>
<evidence type="ECO:0000256" key="3">
    <source>
        <dbReference type="SAM" id="MobiDB-lite"/>
    </source>
</evidence>
<accession>D8U426</accession>
<dbReference type="AlphaFoldDB" id="D8U426"/>
<dbReference type="GeneID" id="9622470"/>
<sequence>MSHDGCHEVAWKGKAFSYLMHHPNFHSTENYGSAREAAASLMPCIPIFPFPNSVCLEYLLGTSAGHGHGHGYGRQPLPSEQTGSDVHSRAGTGTWNGPAPRGMQGATRQAASSATVSEQQPDSVRLSNGVRLPLIGLGTAAIKDPEVIKTALQLGYRHIDCAWFYGNEELPPDGKKSTATKAVLSPKCVVGQGMSEFISSREGARGELFVVSKLEDLLAVCRIRPQVNQVELHPMCAQRKLVGGLVKTNELLTHRVVARVAQEAAKTPAQVLIKWNIQRGVPVVAKTANTDRLAENLVGMYDWKLSYDQKAALDELDSGTRFIDFDWKVWGNPEDGGVAKPSNILKAL</sequence>
<dbReference type="RefSeq" id="XP_002953452.1">
    <property type="nucleotide sequence ID" value="XM_002953406.1"/>
</dbReference>
<dbReference type="SUPFAM" id="SSF51430">
    <property type="entry name" value="NAD(P)-linked oxidoreductase"/>
    <property type="match status" value="1"/>
</dbReference>
<feature type="compositionally biased region" description="Polar residues" evidence="3">
    <location>
        <begin position="78"/>
        <end position="95"/>
    </location>
</feature>
<dbReference type="Gene3D" id="3.20.20.100">
    <property type="entry name" value="NADP-dependent oxidoreductase domain"/>
    <property type="match status" value="2"/>
</dbReference>
<gene>
    <name evidence="4" type="ORF">VOLCADRAFT_94271</name>
</gene>
<dbReference type="KEGG" id="vcn:VOLCADRAFT_94271"/>
<feature type="region of interest" description="Disordered" evidence="3">
    <location>
        <begin position="70"/>
        <end position="122"/>
    </location>
</feature>
<feature type="compositionally biased region" description="Polar residues" evidence="3">
    <location>
        <begin position="106"/>
        <end position="122"/>
    </location>
</feature>
<evidence type="ECO:0008006" key="6">
    <source>
        <dbReference type="Google" id="ProtNLM"/>
    </source>
</evidence>
<dbReference type="InterPro" id="IPR020471">
    <property type="entry name" value="AKR"/>
</dbReference>
<dbReference type="Proteomes" id="UP000001058">
    <property type="component" value="Unassembled WGS sequence"/>
</dbReference>
<dbReference type="InParanoid" id="D8U426"/>
<protein>
    <recommendedName>
        <fullName evidence="6">NADP-dependent oxidoreductase domain-containing protein</fullName>
    </recommendedName>
</protein>
<dbReference type="STRING" id="3068.D8U426"/>
<organism evidence="5">
    <name type="scientific">Volvox carteri f. nagariensis</name>
    <dbReference type="NCBI Taxonomy" id="3068"/>
    <lineage>
        <taxon>Eukaryota</taxon>
        <taxon>Viridiplantae</taxon>
        <taxon>Chlorophyta</taxon>
        <taxon>core chlorophytes</taxon>
        <taxon>Chlorophyceae</taxon>
        <taxon>CS clade</taxon>
        <taxon>Chlamydomonadales</taxon>
        <taxon>Volvocaceae</taxon>
        <taxon>Volvox</taxon>
    </lineage>
</organism>
<keyword evidence="1" id="KW-0521">NADP</keyword>
<proteinExistence type="predicted"/>
<dbReference type="PANTHER" id="PTHR43827:SF3">
    <property type="entry name" value="NADP-DEPENDENT OXIDOREDUCTASE DOMAIN-CONTAINING PROTEIN"/>
    <property type="match status" value="1"/>
</dbReference>
<dbReference type="EMBL" id="GL378357">
    <property type="protein sequence ID" value="EFJ45425.1"/>
    <property type="molecule type" value="Genomic_DNA"/>
</dbReference>
<evidence type="ECO:0000313" key="5">
    <source>
        <dbReference type="Proteomes" id="UP000001058"/>
    </source>
</evidence>
<dbReference type="PANTHER" id="PTHR43827">
    <property type="entry name" value="2,5-DIKETO-D-GLUCONIC ACID REDUCTASE"/>
    <property type="match status" value="1"/>
</dbReference>
<dbReference type="InterPro" id="IPR036812">
    <property type="entry name" value="NAD(P)_OxRdtase_dom_sf"/>
</dbReference>
<reference evidence="4 5" key="1">
    <citation type="journal article" date="2010" name="Science">
        <title>Genomic analysis of organismal complexity in the multicellular green alga Volvox carteri.</title>
        <authorList>
            <person name="Prochnik S.E."/>
            <person name="Umen J."/>
            <person name="Nedelcu A.M."/>
            <person name="Hallmann A."/>
            <person name="Miller S.M."/>
            <person name="Nishii I."/>
            <person name="Ferris P."/>
            <person name="Kuo A."/>
            <person name="Mitros T."/>
            <person name="Fritz-Laylin L.K."/>
            <person name="Hellsten U."/>
            <person name="Chapman J."/>
            <person name="Simakov O."/>
            <person name="Rensing S.A."/>
            <person name="Terry A."/>
            <person name="Pangilinan J."/>
            <person name="Kapitonov V."/>
            <person name="Jurka J."/>
            <person name="Salamov A."/>
            <person name="Shapiro H."/>
            <person name="Schmutz J."/>
            <person name="Grimwood J."/>
            <person name="Lindquist E."/>
            <person name="Lucas S."/>
            <person name="Grigoriev I.V."/>
            <person name="Schmitt R."/>
            <person name="Kirk D."/>
            <person name="Rokhsar D.S."/>
        </authorList>
    </citation>
    <scope>NUCLEOTIDE SEQUENCE [LARGE SCALE GENOMIC DNA]</scope>
    <source>
        <strain evidence="5">f. Nagariensis / Eve</strain>
    </source>
</reference>
<dbReference type="eggNOG" id="KOG1577">
    <property type="taxonomic scope" value="Eukaryota"/>
</dbReference>
<evidence type="ECO:0000256" key="1">
    <source>
        <dbReference type="ARBA" id="ARBA00022857"/>
    </source>
</evidence>
<evidence type="ECO:0000256" key="2">
    <source>
        <dbReference type="ARBA" id="ARBA00023002"/>
    </source>
</evidence>
<dbReference type="OrthoDB" id="416253at2759"/>
<dbReference type="GO" id="GO:0016616">
    <property type="term" value="F:oxidoreductase activity, acting on the CH-OH group of donors, NAD or NADP as acceptor"/>
    <property type="evidence" value="ECO:0007669"/>
    <property type="project" value="UniProtKB-ARBA"/>
</dbReference>
<name>D8U426_VOLCA</name>